<dbReference type="SUPFAM" id="SSF50800">
    <property type="entry name" value="PK beta-barrel domain-like"/>
    <property type="match status" value="1"/>
</dbReference>
<dbReference type="Gene3D" id="2.40.33.10">
    <property type="entry name" value="PK beta-barrel domain-like"/>
    <property type="match status" value="1"/>
</dbReference>
<dbReference type="STRING" id="94869.SAMN04488529_101390"/>
<dbReference type="GO" id="GO:0005524">
    <property type="term" value="F:ATP binding"/>
    <property type="evidence" value="ECO:0007669"/>
    <property type="project" value="UniProtKB-KW"/>
</dbReference>
<protein>
    <recommendedName>
        <fullName evidence="5 14">Pyruvate kinase</fullName>
        <ecNumber evidence="4 14">2.7.1.40</ecNumber>
    </recommendedName>
</protein>
<evidence type="ECO:0000313" key="17">
    <source>
        <dbReference type="Proteomes" id="UP000198597"/>
    </source>
</evidence>
<dbReference type="InterPro" id="IPR015806">
    <property type="entry name" value="Pyrv_Knase_insert_dom_sf"/>
</dbReference>
<dbReference type="InterPro" id="IPR001697">
    <property type="entry name" value="Pyr_Knase"/>
</dbReference>
<evidence type="ECO:0000256" key="6">
    <source>
        <dbReference type="ARBA" id="ARBA00022679"/>
    </source>
</evidence>
<sequence>MHIIATIGPKSMERHVLKEFIESGADIFRLNCSHFNEDEFNKIVNYARDINKDINIVADLCGKKIRISEDLTKVYKIFDGEYVYFCGEDFYSIIETESMNDMKLIPLTVKAESLINSDIKNISLKDNTMNFEIIEKKQGVIKAKVISGGVIRGGKGCNIPELDKSDVFLTNKDKADIDWALSKGIDIICQSYVDDKSDIDIVNKYIKSKIGKSNKYKKPKIWAKVETQLGMENLNSISNRVDGIVIGRGDLVPECGMLNSIELQNEAITDLVHKGSPVIIATHLLNSMKNGDRPTLPEIESIYTFVKSGVSGFMLAGETSIGRTPTKTIKFLKEVISRYEKIEGE</sequence>
<dbReference type="InterPro" id="IPR015813">
    <property type="entry name" value="Pyrv/PenolPyrv_kinase-like_dom"/>
</dbReference>
<comment type="similarity">
    <text evidence="3 14">Belongs to the pyruvate kinase family.</text>
</comment>
<keyword evidence="17" id="KW-1185">Reference proteome</keyword>
<evidence type="ECO:0000256" key="2">
    <source>
        <dbReference type="ARBA" id="ARBA00004997"/>
    </source>
</evidence>
<dbReference type="RefSeq" id="WP_089965242.1">
    <property type="nucleotide sequence ID" value="NZ_CP071376.1"/>
</dbReference>
<dbReference type="Pfam" id="PF00224">
    <property type="entry name" value="PK"/>
    <property type="match status" value="1"/>
</dbReference>
<dbReference type="Gene3D" id="3.20.20.60">
    <property type="entry name" value="Phosphoenolpyruvate-binding domains"/>
    <property type="match status" value="1"/>
</dbReference>
<dbReference type="GO" id="GO:0000287">
    <property type="term" value="F:magnesium ion binding"/>
    <property type="evidence" value="ECO:0007669"/>
    <property type="project" value="InterPro"/>
</dbReference>
<dbReference type="SUPFAM" id="SSF51621">
    <property type="entry name" value="Phosphoenolpyruvate/pyruvate domain"/>
    <property type="match status" value="1"/>
</dbReference>
<evidence type="ECO:0000256" key="14">
    <source>
        <dbReference type="RuleBase" id="RU000504"/>
    </source>
</evidence>
<dbReference type="EC" id="2.7.1.40" evidence="4 14"/>
<name>A0A1H0MAR4_9CLOT</name>
<keyword evidence="7" id="KW-0479">Metal-binding</keyword>
<evidence type="ECO:0000256" key="7">
    <source>
        <dbReference type="ARBA" id="ARBA00022723"/>
    </source>
</evidence>
<evidence type="ECO:0000259" key="15">
    <source>
        <dbReference type="Pfam" id="PF00224"/>
    </source>
</evidence>
<proteinExistence type="inferred from homology"/>
<dbReference type="OrthoDB" id="2031270at2"/>
<dbReference type="AlphaFoldDB" id="A0A1H0MAR4"/>
<dbReference type="GO" id="GO:0004743">
    <property type="term" value="F:pyruvate kinase activity"/>
    <property type="evidence" value="ECO:0007669"/>
    <property type="project" value="UniProtKB-EC"/>
</dbReference>
<evidence type="ECO:0000256" key="3">
    <source>
        <dbReference type="ARBA" id="ARBA00008663"/>
    </source>
</evidence>
<evidence type="ECO:0000256" key="10">
    <source>
        <dbReference type="ARBA" id="ARBA00022840"/>
    </source>
</evidence>
<keyword evidence="11 14" id="KW-0460">Magnesium</keyword>
<evidence type="ECO:0000313" key="16">
    <source>
        <dbReference type="EMBL" id="SDO77549.1"/>
    </source>
</evidence>
<dbReference type="InterPro" id="IPR040442">
    <property type="entry name" value="Pyrv_kinase-like_dom_sf"/>
</dbReference>
<organism evidence="16 17">
    <name type="scientific">Clostridium gasigenes</name>
    <dbReference type="NCBI Taxonomy" id="94869"/>
    <lineage>
        <taxon>Bacteria</taxon>
        <taxon>Bacillati</taxon>
        <taxon>Bacillota</taxon>
        <taxon>Clostridia</taxon>
        <taxon>Eubacteriales</taxon>
        <taxon>Clostridiaceae</taxon>
        <taxon>Clostridium</taxon>
    </lineage>
</organism>
<gene>
    <name evidence="16" type="ORF">SAMN04488529_101390</name>
</gene>
<keyword evidence="12 14" id="KW-0324">Glycolysis</keyword>
<evidence type="ECO:0000256" key="11">
    <source>
        <dbReference type="ARBA" id="ARBA00022842"/>
    </source>
</evidence>
<comment type="cofactor">
    <cofactor evidence="1">
        <name>K(+)</name>
        <dbReference type="ChEBI" id="CHEBI:29103"/>
    </cofactor>
</comment>
<evidence type="ECO:0000256" key="4">
    <source>
        <dbReference type="ARBA" id="ARBA00012142"/>
    </source>
</evidence>
<dbReference type="PANTHER" id="PTHR11817">
    <property type="entry name" value="PYRUVATE KINASE"/>
    <property type="match status" value="1"/>
</dbReference>
<dbReference type="GO" id="GO:0016301">
    <property type="term" value="F:kinase activity"/>
    <property type="evidence" value="ECO:0007669"/>
    <property type="project" value="UniProtKB-KW"/>
</dbReference>
<dbReference type="Proteomes" id="UP000198597">
    <property type="component" value="Unassembled WGS sequence"/>
</dbReference>
<keyword evidence="8" id="KW-0547">Nucleotide-binding</keyword>
<keyword evidence="10" id="KW-0067">ATP-binding</keyword>
<dbReference type="InterPro" id="IPR015793">
    <property type="entry name" value="Pyrv_Knase_brl"/>
</dbReference>
<dbReference type="GO" id="GO:0030955">
    <property type="term" value="F:potassium ion binding"/>
    <property type="evidence" value="ECO:0007669"/>
    <property type="project" value="InterPro"/>
</dbReference>
<dbReference type="InterPro" id="IPR011037">
    <property type="entry name" value="Pyrv_Knase-like_insert_dom_sf"/>
</dbReference>
<evidence type="ECO:0000256" key="5">
    <source>
        <dbReference type="ARBA" id="ARBA00018587"/>
    </source>
</evidence>
<comment type="catalytic activity">
    <reaction evidence="14">
        <text>pyruvate + ATP = phosphoenolpyruvate + ADP + H(+)</text>
        <dbReference type="Rhea" id="RHEA:18157"/>
        <dbReference type="ChEBI" id="CHEBI:15361"/>
        <dbReference type="ChEBI" id="CHEBI:15378"/>
        <dbReference type="ChEBI" id="CHEBI:30616"/>
        <dbReference type="ChEBI" id="CHEBI:58702"/>
        <dbReference type="ChEBI" id="CHEBI:456216"/>
        <dbReference type="EC" id="2.7.1.40"/>
    </reaction>
</comment>
<accession>A0A1H0MAR4</accession>
<reference evidence="16 17" key="1">
    <citation type="submission" date="2016-10" db="EMBL/GenBank/DDBJ databases">
        <authorList>
            <person name="de Groot N.N."/>
        </authorList>
    </citation>
    <scope>NUCLEOTIDE SEQUENCE [LARGE SCALE GENOMIC DNA]</scope>
    <source>
        <strain evidence="16 17">DSM 12272</strain>
    </source>
</reference>
<comment type="pathway">
    <text evidence="2 14">Carbohydrate degradation; glycolysis; pyruvate from D-glyceraldehyde 3-phosphate: step 5/5.</text>
</comment>
<evidence type="ECO:0000256" key="9">
    <source>
        <dbReference type="ARBA" id="ARBA00022777"/>
    </source>
</evidence>
<feature type="domain" description="Pyruvate kinase barrel" evidence="15">
    <location>
        <begin position="2"/>
        <end position="329"/>
    </location>
</feature>
<evidence type="ECO:0000256" key="1">
    <source>
        <dbReference type="ARBA" id="ARBA00001958"/>
    </source>
</evidence>
<evidence type="ECO:0000256" key="8">
    <source>
        <dbReference type="ARBA" id="ARBA00022741"/>
    </source>
</evidence>
<evidence type="ECO:0000256" key="13">
    <source>
        <dbReference type="ARBA" id="ARBA00023317"/>
    </source>
</evidence>
<dbReference type="EMBL" id="FNJM01000001">
    <property type="protein sequence ID" value="SDO77549.1"/>
    <property type="molecule type" value="Genomic_DNA"/>
</dbReference>
<keyword evidence="13 16" id="KW-0670">Pyruvate</keyword>
<keyword evidence="9 14" id="KW-0418">Kinase</keyword>
<dbReference type="PRINTS" id="PR01050">
    <property type="entry name" value="PYRUVTKNASE"/>
</dbReference>
<dbReference type="UniPathway" id="UPA00109">
    <property type="reaction ID" value="UER00188"/>
</dbReference>
<keyword evidence="6 14" id="KW-0808">Transferase</keyword>
<evidence type="ECO:0000256" key="12">
    <source>
        <dbReference type="ARBA" id="ARBA00023152"/>
    </source>
</evidence>
<dbReference type="GeneID" id="65310435"/>